<reference evidence="3 4" key="1">
    <citation type="submission" date="2022-02" db="EMBL/GenBank/DDBJ databases">
        <title>Paenibacillus sp. MBLB1776 Whole Genome Shotgun Sequencing.</title>
        <authorList>
            <person name="Hwang C.Y."/>
            <person name="Cho E.-S."/>
            <person name="Seo M.-J."/>
        </authorList>
    </citation>
    <scope>NUCLEOTIDE SEQUENCE [LARGE SCALE GENOMIC DNA]</scope>
    <source>
        <strain evidence="3 4">MBLB1776</strain>
    </source>
</reference>
<evidence type="ECO:0000256" key="1">
    <source>
        <dbReference type="SAM" id="MobiDB-lite"/>
    </source>
</evidence>
<feature type="region of interest" description="Disordered" evidence="1">
    <location>
        <begin position="61"/>
        <end position="80"/>
    </location>
</feature>
<evidence type="ECO:0000259" key="2">
    <source>
        <dbReference type="Pfam" id="PF09413"/>
    </source>
</evidence>
<dbReference type="Proteomes" id="UP001305702">
    <property type="component" value="Chromosome"/>
</dbReference>
<name>A0AA96LB48_9BACL</name>
<feature type="domain" description="DUF2007" evidence="2">
    <location>
        <begin position="30"/>
        <end position="101"/>
    </location>
</feature>
<dbReference type="AlphaFoldDB" id="A0AA96LB48"/>
<keyword evidence="4" id="KW-1185">Reference proteome</keyword>
<evidence type="ECO:0000313" key="4">
    <source>
        <dbReference type="Proteomes" id="UP001305702"/>
    </source>
</evidence>
<dbReference type="EMBL" id="CP130318">
    <property type="protein sequence ID" value="WNQ10599.1"/>
    <property type="molecule type" value="Genomic_DNA"/>
</dbReference>
<dbReference type="RefSeq" id="WP_315604373.1">
    <property type="nucleotide sequence ID" value="NZ_CP130318.1"/>
</dbReference>
<dbReference type="InterPro" id="IPR018551">
    <property type="entry name" value="DUF2007"/>
</dbReference>
<gene>
    <name evidence="3" type="ORF">MJA45_23740</name>
</gene>
<accession>A0AA96LB48</accession>
<organism evidence="3 4">
    <name type="scientific">Paenibacillus aurantius</name>
    <dbReference type="NCBI Taxonomy" id="2918900"/>
    <lineage>
        <taxon>Bacteria</taxon>
        <taxon>Bacillati</taxon>
        <taxon>Bacillota</taxon>
        <taxon>Bacilli</taxon>
        <taxon>Bacillales</taxon>
        <taxon>Paenibacillaceae</taxon>
        <taxon>Paenibacillus</taxon>
    </lineage>
</organism>
<sequence>MMYLLVLVIVAAAIGYYIWYSKNTWKTVEVATGAQTEEVQMKYALLQNEGVRCRVKTDENPANMAMAGGPLPETGGVSPSNRATLQVHAADLDRARDILDRNDTVV</sequence>
<protein>
    <submittedName>
        <fullName evidence="3">DUF2007 domain-containing protein</fullName>
    </submittedName>
</protein>
<evidence type="ECO:0000313" key="3">
    <source>
        <dbReference type="EMBL" id="WNQ10599.1"/>
    </source>
</evidence>
<proteinExistence type="predicted"/>
<dbReference type="KEGG" id="paun:MJA45_23740"/>
<dbReference type="Pfam" id="PF09413">
    <property type="entry name" value="DUF2007"/>
    <property type="match status" value="1"/>
</dbReference>